<evidence type="ECO:0000313" key="6">
    <source>
        <dbReference type="Proteomes" id="UP001523216"/>
    </source>
</evidence>
<dbReference type="Proteomes" id="UP001523216">
    <property type="component" value="Unassembled WGS sequence"/>
</dbReference>
<dbReference type="SUPFAM" id="SSF51294">
    <property type="entry name" value="Hedgehog/intein (Hint) domain"/>
    <property type="match status" value="1"/>
</dbReference>
<keyword evidence="1" id="KW-0677">Repeat</keyword>
<reference evidence="5 6" key="1">
    <citation type="submission" date="2022-06" db="EMBL/GenBank/DDBJ databases">
        <title>Actinoplanes abujensis sp. nov., isolated from Nigerian arid soil.</title>
        <authorList>
            <person name="Ding P."/>
        </authorList>
    </citation>
    <scope>NUCLEOTIDE SEQUENCE [LARGE SCALE GENOMIC DNA]</scope>
    <source>
        <strain evidence="6">TRM88002</strain>
    </source>
</reference>
<evidence type="ECO:0000256" key="3">
    <source>
        <dbReference type="SAM" id="SignalP"/>
    </source>
</evidence>
<dbReference type="InterPro" id="IPR036844">
    <property type="entry name" value="Hint_dom_sf"/>
</dbReference>
<evidence type="ECO:0000256" key="1">
    <source>
        <dbReference type="ARBA" id="ARBA00022737"/>
    </source>
</evidence>
<dbReference type="InterPro" id="IPR003587">
    <property type="entry name" value="Hint_dom_N"/>
</dbReference>
<dbReference type="Gene3D" id="2.170.16.10">
    <property type="entry name" value="Hedgehog/Intein (Hint) domain"/>
    <property type="match status" value="1"/>
</dbReference>
<name>A0ABT0Y9K2_9ACTN</name>
<dbReference type="SUPFAM" id="SSF69304">
    <property type="entry name" value="Tricorn protease N-terminal domain"/>
    <property type="match status" value="1"/>
</dbReference>
<comment type="caution">
    <text evidence="5">The sequence shown here is derived from an EMBL/GenBank/DDBJ whole genome shotgun (WGS) entry which is preliminary data.</text>
</comment>
<evidence type="ECO:0000313" key="5">
    <source>
        <dbReference type="EMBL" id="MCM4082157.1"/>
    </source>
</evidence>
<accession>A0ABT0Y9K2</accession>
<dbReference type="InterPro" id="IPR056823">
    <property type="entry name" value="TEN-like_YD-shell"/>
</dbReference>
<protein>
    <submittedName>
        <fullName evidence="5">Polymorphic toxin-type HINT domain-containing protein</fullName>
    </submittedName>
</protein>
<feature type="domain" description="Hint" evidence="4">
    <location>
        <begin position="1758"/>
        <end position="1867"/>
    </location>
</feature>
<feature type="region of interest" description="Disordered" evidence="2">
    <location>
        <begin position="537"/>
        <end position="578"/>
    </location>
</feature>
<dbReference type="CDD" id="cd00081">
    <property type="entry name" value="Hint"/>
    <property type="match status" value="1"/>
</dbReference>
<evidence type="ECO:0000259" key="4">
    <source>
        <dbReference type="SMART" id="SM00306"/>
    </source>
</evidence>
<dbReference type="PROSITE" id="PS50818">
    <property type="entry name" value="INTEIN_C_TER"/>
    <property type="match status" value="1"/>
</dbReference>
<dbReference type="EMBL" id="JAMQOL010000046">
    <property type="protein sequence ID" value="MCM4082157.1"/>
    <property type="molecule type" value="Genomic_DNA"/>
</dbReference>
<dbReference type="InterPro" id="IPR050708">
    <property type="entry name" value="T6SS_VgrG/RHS"/>
</dbReference>
<gene>
    <name evidence="5" type="ORF">LXN57_31780</name>
</gene>
<feature type="compositionally biased region" description="Polar residues" evidence="2">
    <location>
        <begin position="1522"/>
        <end position="1545"/>
    </location>
</feature>
<sequence>MRVPQRLRLCYLLIPILTAAMLAVPPPSAASAAEGQPVAPAGAGPVDRGLPASAVKNHGLPPGQAAEPVPPATEAAGKPKKVAATAKADRREATVKTLRLNAELAPPSQPIVRPGYLLGDTSLVVYFNAEIGPTDRWWATVRDVQSGAEQRSVDLGQADLNICSFPATYCRSFGAAEGWVLDPARTYTVTVTVATAEGELSSPESQPARPRKVETPPSVPAGQAVGCGCATVLGTTVRAQAFRGQMVNTGTGAYNRVEQDFAMPSFGIPFRLARYYSSGNTAKGLFGPGWSSSYDVRIVSADGGAARVRAEDGAEVVYTGGADGTYEAPAGVRAKLVKLDTGWELTPPDRRVLRFDATGKLTSVKNPRGDGVTLAYTANGNLDRVTDPSGRVVKFEVRADLGLVTKVTMPDGRSAQFDYQDGRLLKTQDARRSVTSYGYDAAGRLTTVHDPRGNRQLLNEYDATGRVAKQTDALGGVTTFAWDAGQQRATTTDPDGVVVVDGYRDNVLLFSRNANNDVVNTRYDGKLQKSLVVDPKGNQEETAFDENGNPRTRTAPEPFSFTQTSDFDDRGNQTTYTDGRGQKWVYTYNDFNELTSQRNPEQKTGYKYEYDSKGQVVKRTDPRDKATVYTYDADGNRTSETTPTGRKTVMTYDRTGRMSSVVDPRGTVSGADPDTFRTRYEYDAENQVVEMREPGKSLPHRWTFDELGQLAVETDPLAGNTIYTYDKSGRPVLTKDPVGNVSATEYTPAGRRKSMTLDPGGLNLTTSWTYDPNGRVATEVAPKGNADAAQKALFTSTFHYDFNGNLVQADRPYGSDATRVKVDTAFDSLDRPNEQVDQLGNSTAVRYDNNGNVVGMTDENGESLTSTFDGANRRTGSASSGGGGNAGIEYDEVGNPTRQTTPTGGVVTWKYDDDGRPTEITEPRGNAEGNNAADYTTKYGYDQAGNQISVTDPLGNITKQSFDANDRVTAVTDANNHTTRYGYNDNDWLTSVTGPDATILSTTFQYNANGQEIRRTDPLLRSTYIEYDRAGRTEATTDQLGRRRELVYDANSQLVQERTARLLPSRPDPDGTIFYGYDNVGRLTSKKLGEKGTLYTYGYDAKNKLTAAADPTGVQSYEYDKTERLTEVARGDQVFGYAYDAEDRIINRSYPDGTRIAADYDDGDRVTALTSSKGGTSSRYEFGYDVADNLIKTTYPASTGVVENREYDRAGRMTGIEATKGDTTLSAFDLVLDKVGNPTRITETKGEPGQPTSTEATAYTYDEADRLTAECFGAQACSGSSASRTDYTYDLVGNRTTKKVAAPGDNTLTKYTYDAANQLVAEATAGSRTSLRTFAYDEEGNQTRVGSDQFTYSLDHRMTSATVNGKVTDYTFDAVGNRIQAVTGAGAEQIVQKWSWDTNGPRAVLAAESQTSGGATQQRSYLYNPGGQALGLMAGAAAHSYLHDWLGGVSGVVSSDGTPQWSYDYDAFGVTESSKLTDDAPVNPLQYTGAYQDVTQGDRYSMGARNYDPGTGRFDSTDPVAQPQSDPSVSTYSYTNARPTVQTDPTGEDPDSGGVFYGSVTAAEHRMNNPDAGAATTDATVPDGGMVEVDNPEWLNAKKLVDEADGFVKQIGDEIVNLILDLVGFNDAKACITEGDIVACISTALQAVPWGKMFKAAKVAIKAVGVGRRLIDAYSNLKAARKALTSIPQRIKKMVDAPVTAVKSGAAKQVENTVKAAKDIGGKAKATAKSAANKVRNKAKSSTEESCKVAKGAGKRLSNSFVAGTLVLLADGTSKPIEKVQPGDTVKATDARTGLSKPQQVVASITGSGDKSLVELTLVGAGGGGPSKITATAGHKFYSPGKGWIIADDLKPGDRLRDSGRRTVTVKTTHDHTARTTVYNLTVDSTHTYYVAAGDNRVLVHNCMTTQAITERLQEHVDAVVNDFETGVIGLSPGQQGAVKRIGARDGRARGTAFYEMFRGDVIDEAVKKRVAQDPKLNKILHICGRGQECPDFHAPDRNVWWDMTTDGDWNSHSKYTKLFGRGIHLPTR</sequence>
<feature type="chain" id="PRO_5046232736" evidence="3">
    <location>
        <begin position="33"/>
        <end position="2029"/>
    </location>
</feature>
<feature type="region of interest" description="Disordered" evidence="2">
    <location>
        <begin position="198"/>
        <end position="219"/>
    </location>
</feature>
<keyword evidence="3" id="KW-0732">Signal</keyword>
<organism evidence="5 6">
    <name type="scientific">Paractinoplanes hotanensis</name>
    <dbReference type="NCBI Taxonomy" id="2906497"/>
    <lineage>
        <taxon>Bacteria</taxon>
        <taxon>Bacillati</taxon>
        <taxon>Actinomycetota</taxon>
        <taxon>Actinomycetes</taxon>
        <taxon>Micromonosporales</taxon>
        <taxon>Micromonosporaceae</taxon>
        <taxon>Paractinoplanes</taxon>
    </lineage>
</organism>
<feature type="region of interest" description="Disordered" evidence="2">
    <location>
        <begin position="867"/>
        <end position="932"/>
    </location>
</feature>
<feature type="region of interest" description="Disordered" evidence="2">
    <location>
        <begin position="1500"/>
        <end position="1553"/>
    </location>
</feature>
<feature type="region of interest" description="Disordered" evidence="2">
    <location>
        <begin position="28"/>
        <end position="90"/>
    </location>
</feature>
<dbReference type="Pfam" id="PF07591">
    <property type="entry name" value="PT-HINT"/>
    <property type="match status" value="1"/>
</dbReference>
<dbReference type="Gene3D" id="2.180.10.10">
    <property type="entry name" value="RHS repeat-associated core"/>
    <property type="match status" value="4"/>
</dbReference>
<dbReference type="InterPro" id="IPR022385">
    <property type="entry name" value="Rhs_assc_core"/>
</dbReference>
<dbReference type="SMART" id="SM00306">
    <property type="entry name" value="HintN"/>
    <property type="match status" value="1"/>
</dbReference>
<dbReference type="InterPro" id="IPR031325">
    <property type="entry name" value="RHS_repeat"/>
</dbReference>
<feature type="signal peptide" evidence="3">
    <location>
        <begin position="1"/>
        <end position="32"/>
    </location>
</feature>
<dbReference type="Pfam" id="PF05593">
    <property type="entry name" value="RHS_repeat"/>
    <property type="match status" value="6"/>
</dbReference>
<feature type="compositionally biased region" description="Basic and acidic residues" evidence="2">
    <location>
        <begin position="910"/>
        <end position="922"/>
    </location>
</feature>
<dbReference type="PANTHER" id="PTHR32305:SF15">
    <property type="entry name" value="PROTEIN RHSA-RELATED"/>
    <property type="match status" value="1"/>
</dbReference>
<dbReference type="NCBIfam" id="TIGR01443">
    <property type="entry name" value="intein_Cterm"/>
    <property type="match status" value="1"/>
</dbReference>
<dbReference type="PANTHER" id="PTHR32305">
    <property type="match status" value="1"/>
</dbReference>
<keyword evidence="6" id="KW-1185">Reference proteome</keyword>
<dbReference type="NCBIfam" id="TIGR03696">
    <property type="entry name" value="Rhs_assc_core"/>
    <property type="match status" value="1"/>
</dbReference>
<evidence type="ECO:0000256" key="2">
    <source>
        <dbReference type="SAM" id="MobiDB-lite"/>
    </source>
</evidence>
<dbReference type="InterPro" id="IPR006530">
    <property type="entry name" value="YD"/>
</dbReference>
<dbReference type="Pfam" id="PF20148">
    <property type="entry name" value="DUF6531"/>
    <property type="match status" value="1"/>
</dbReference>
<dbReference type="RefSeq" id="WP_251801871.1">
    <property type="nucleotide sequence ID" value="NZ_JAMQOL010000046.1"/>
</dbReference>
<dbReference type="InterPro" id="IPR030934">
    <property type="entry name" value="Intein_C"/>
</dbReference>
<dbReference type="InterPro" id="IPR045351">
    <property type="entry name" value="DUF6531"/>
</dbReference>
<dbReference type="NCBIfam" id="TIGR01643">
    <property type="entry name" value="YD_repeat_2x"/>
    <property type="match status" value="9"/>
</dbReference>
<dbReference type="Pfam" id="PF25023">
    <property type="entry name" value="TEN_YD-shell"/>
    <property type="match status" value="2"/>
</dbReference>
<proteinExistence type="predicted"/>